<dbReference type="EC" id="5.1.1.-" evidence="3"/>
<sequence>MRKLGMIGGMSWASTAIYYDMINKGVARKLGGRSSAPLIIESYDFEPITALQAAEAWQRLGDMLAGTARRLQAAGAEGLILCTNTMHRLYDRVAGAVAVPILHIGDVTAEKLAADGVRRAGLIGTRFTMGESFYRERLEARGIAVATPDSGTAAEIDRIIFDELSRGVISRQSQRRLKTCLTEMGQARQQAVILGCTELVMLVDPAANVIPIYDTTALHSKAAVDWITA</sequence>
<dbReference type="InterPro" id="IPR015942">
    <property type="entry name" value="Asp/Glu/hydantoin_racemase"/>
</dbReference>
<gene>
    <name evidence="3" type="ORF">RQX22_04940</name>
</gene>
<keyword evidence="4" id="KW-1185">Reference proteome</keyword>
<name>A0ABU3Q4F2_9SPHN</name>
<protein>
    <submittedName>
        <fullName evidence="3">Amino acid racemase</fullName>
        <ecNumber evidence="3">5.1.1.-</ecNumber>
    </submittedName>
</protein>
<dbReference type="Gene3D" id="3.40.50.1860">
    <property type="match status" value="2"/>
</dbReference>
<dbReference type="EMBL" id="JAVUPU010000002">
    <property type="protein sequence ID" value="MDT9598296.1"/>
    <property type="molecule type" value="Genomic_DNA"/>
</dbReference>
<dbReference type="GO" id="GO:0016853">
    <property type="term" value="F:isomerase activity"/>
    <property type="evidence" value="ECO:0007669"/>
    <property type="project" value="UniProtKB-KW"/>
</dbReference>
<reference evidence="3 4" key="1">
    <citation type="submission" date="2023-05" db="EMBL/GenBank/DDBJ databases">
        <authorList>
            <person name="Guo Y."/>
        </authorList>
    </citation>
    <scope>NUCLEOTIDE SEQUENCE [LARGE SCALE GENOMIC DNA]</scope>
    <source>
        <strain evidence="3 4">GR2756</strain>
    </source>
</reference>
<evidence type="ECO:0000313" key="4">
    <source>
        <dbReference type="Proteomes" id="UP001259572"/>
    </source>
</evidence>
<proteinExistence type="inferred from homology"/>
<dbReference type="SUPFAM" id="SSF53681">
    <property type="entry name" value="Aspartate/glutamate racemase"/>
    <property type="match status" value="2"/>
</dbReference>
<dbReference type="PANTHER" id="PTHR21198">
    <property type="entry name" value="GLUTAMATE RACEMASE"/>
    <property type="match status" value="1"/>
</dbReference>
<evidence type="ECO:0000256" key="1">
    <source>
        <dbReference type="ARBA" id="ARBA00007847"/>
    </source>
</evidence>
<evidence type="ECO:0000256" key="2">
    <source>
        <dbReference type="ARBA" id="ARBA00023235"/>
    </source>
</evidence>
<dbReference type="NCBIfam" id="TIGR00035">
    <property type="entry name" value="asp_race"/>
    <property type="match status" value="1"/>
</dbReference>
<dbReference type="RefSeq" id="WP_315724210.1">
    <property type="nucleotide sequence ID" value="NZ_JAVUPU010000002.1"/>
</dbReference>
<organism evidence="3 4">
    <name type="scientific">Sphingosinicella rhizophila</name>
    <dbReference type="NCBI Taxonomy" id="3050082"/>
    <lineage>
        <taxon>Bacteria</taxon>
        <taxon>Pseudomonadati</taxon>
        <taxon>Pseudomonadota</taxon>
        <taxon>Alphaproteobacteria</taxon>
        <taxon>Sphingomonadales</taxon>
        <taxon>Sphingosinicellaceae</taxon>
        <taxon>Sphingosinicella</taxon>
    </lineage>
</organism>
<dbReference type="InterPro" id="IPR001920">
    <property type="entry name" value="Asp/Glu_race"/>
</dbReference>
<keyword evidence="2 3" id="KW-0413">Isomerase</keyword>
<dbReference type="Pfam" id="PF01177">
    <property type="entry name" value="Asp_Glu_race"/>
    <property type="match status" value="1"/>
</dbReference>
<accession>A0ABU3Q4F2</accession>
<comment type="similarity">
    <text evidence="1">Belongs to the aspartate/glutamate racemases family.</text>
</comment>
<dbReference type="Proteomes" id="UP001259572">
    <property type="component" value="Unassembled WGS sequence"/>
</dbReference>
<dbReference type="PANTHER" id="PTHR21198:SF7">
    <property type="entry name" value="ASPARTATE-GLUTAMATE RACEMASE FAMILY"/>
    <property type="match status" value="1"/>
</dbReference>
<dbReference type="InterPro" id="IPR004380">
    <property type="entry name" value="Asp_race"/>
</dbReference>
<evidence type="ECO:0000313" key="3">
    <source>
        <dbReference type="EMBL" id="MDT9598296.1"/>
    </source>
</evidence>
<comment type="caution">
    <text evidence="3">The sequence shown here is derived from an EMBL/GenBank/DDBJ whole genome shotgun (WGS) entry which is preliminary data.</text>
</comment>